<evidence type="ECO:0000313" key="3">
    <source>
        <dbReference type="EMBL" id="KAK3190190.1"/>
    </source>
</evidence>
<keyword evidence="1" id="KW-1133">Transmembrane helix</keyword>
<keyword evidence="1" id="KW-0812">Transmembrane</keyword>
<comment type="caution">
    <text evidence="3">The sequence shown here is derived from an EMBL/GenBank/DDBJ whole genome shotgun (WGS) entry which is preliminary data.</text>
</comment>
<organism evidence="3 4">
    <name type="scientific">Dipteronia sinensis</name>
    <dbReference type="NCBI Taxonomy" id="43782"/>
    <lineage>
        <taxon>Eukaryota</taxon>
        <taxon>Viridiplantae</taxon>
        <taxon>Streptophyta</taxon>
        <taxon>Embryophyta</taxon>
        <taxon>Tracheophyta</taxon>
        <taxon>Spermatophyta</taxon>
        <taxon>Magnoliopsida</taxon>
        <taxon>eudicotyledons</taxon>
        <taxon>Gunneridae</taxon>
        <taxon>Pentapetalae</taxon>
        <taxon>rosids</taxon>
        <taxon>malvids</taxon>
        <taxon>Sapindales</taxon>
        <taxon>Sapindaceae</taxon>
        <taxon>Hippocastanoideae</taxon>
        <taxon>Acereae</taxon>
        <taxon>Dipteronia</taxon>
    </lineage>
</organism>
<keyword evidence="4" id="KW-1185">Reference proteome</keyword>
<evidence type="ECO:0000313" key="4">
    <source>
        <dbReference type="Proteomes" id="UP001281410"/>
    </source>
</evidence>
<proteinExistence type="predicted"/>
<dbReference type="GO" id="GO:0003676">
    <property type="term" value="F:nucleic acid binding"/>
    <property type="evidence" value="ECO:0007669"/>
    <property type="project" value="InterPro"/>
</dbReference>
<dbReference type="SUPFAM" id="SSF53098">
    <property type="entry name" value="Ribonuclease H-like"/>
    <property type="match status" value="1"/>
</dbReference>
<dbReference type="Proteomes" id="UP001281410">
    <property type="component" value="Unassembled WGS sequence"/>
</dbReference>
<dbReference type="EMBL" id="JANJYJ010000009">
    <property type="protein sequence ID" value="KAK3190190.1"/>
    <property type="molecule type" value="Genomic_DNA"/>
</dbReference>
<dbReference type="InterPro" id="IPR036397">
    <property type="entry name" value="RNaseH_sf"/>
</dbReference>
<dbReference type="PANTHER" id="PTHR47074:SF11">
    <property type="entry name" value="REVERSE TRANSCRIPTASE-LIKE PROTEIN"/>
    <property type="match status" value="1"/>
</dbReference>
<keyword evidence="1" id="KW-0472">Membrane</keyword>
<feature type="domain" description="RNase H type-1" evidence="2">
    <location>
        <begin position="101"/>
        <end position="221"/>
    </location>
</feature>
<dbReference type="Pfam" id="PF13456">
    <property type="entry name" value="RVT_3"/>
    <property type="match status" value="1"/>
</dbReference>
<protein>
    <recommendedName>
        <fullName evidence="2">RNase H type-1 domain-containing protein</fullName>
    </recommendedName>
</protein>
<dbReference type="Gene3D" id="3.30.420.10">
    <property type="entry name" value="Ribonuclease H-like superfamily/Ribonuclease H"/>
    <property type="match status" value="1"/>
</dbReference>
<reference evidence="3" key="1">
    <citation type="journal article" date="2023" name="Plant J.">
        <title>Genome sequences and population genomics provide insights into the demographic history, inbreeding, and mutation load of two 'living fossil' tree species of Dipteronia.</title>
        <authorList>
            <person name="Feng Y."/>
            <person name="Comes H.P."/>
            <person name="Chen J."/>
            <person name="Zhu S."/>
            <person name="Lu R."/>
            <person name="Zhang X."/>
            <person name="Li P."/>
            <person name="Qiu J."/>
            <person name="Olsen K.M."/>
            <person name="Qiu Y."/>
        </authorList>
    </citation>
    <scope>NUCLEOTIDE SEQUENCE</scope>
    <source>
        <strain evidence="3">NBL</strain>
    </source>
</reference>
<feature type="transmembrane region" description="Helical" evidence="1">
    <location>
        <begin position="221"/>
        <end position="248"/>
    </location>
</feature>
<sequence length="249" mass="27065">MLPRYKRLRDYCFRPISLRDLKSEASGLGWASDLGNNCNESTKGTHKTGKWRQVDQRGKTKILNPDLGTNLGKRTLLYSDEVSGCRPKQWGRPSEGFYKVNTDAAIRENCNQVGMCIVICDYEGGMVGSSTQILVANFSPLVAEATALFRGNVFTVEAGLLPVVAESDSNTVLKLINGGNSPLAEVGIIISNPIQLIRHHCITVGFVPRSLNMIARILAKLSLFSICGVVGFGRLAGLVCLLCVCALFL</sequence>
<dbReference type="InterPro" id="IPR012337">
    <property type="entry name" value="RNaseH-like_sf"/>
</dbReference>
<dbReference type="InterPro" id="IPR002156">
    <property type="entry name" value="RNaseH_domain"/>
</dbReference>
<dbReference type="InterPro" id="IPR044730">
    <property type="entry name" value="RNase_H-like_dom_plant"/>
</dbReference>
<dbReference type="AlphaFoldDB" id="A0AAD9ZTM8"/>
<evidence type="ECO:0000259" key="2">
    <source>
        <dbReference type="Pfam" id="PF13456"/>
    </source>
</evidence>
<gene>
    <name evidence="3" type="ORF">Dsin_029751</name>
</gene>
<dbReference type="CDD" id="cd06222">
    <property type="entry name" value="RNase_H_like"/>
    <property type="match status" value="1"/>
</dbReference>
<dbReference type="GO" id="GO:0004523">
    <property type="term" value="F:RNA-DNA hybrid ribonuclease activity"/>
    <property type="evidence" value="ECO:0007669"/>
    <property type="project" value="InterPro"/>
</dbReference>
<accession>A0AAD9ZTM8</accession>
<name>A0AAD9ZTM8_9ROSI</name>
<dbReference type="PANTHER" id="PTHR47074">
    <property type="entry name" value="BNAC02G40300D PROTEIN"/>
    <property type="match status" value="1"/>
</dbReference>
<evidence type="ECO:0000256" key="1">
    <source>
        <dbReference type="SAM" id="Phobius"/>
    </source>
</evidence>
<dbReference type="InterPro" id="IPR052929">
    <property type="entry name" value="RNase_H-like_EbsB-rel"/>
</dbReference>